<evidence type="ECO:0000256" key="4">
    <source>
        <dbReference type="ARBA" id="ARBA00022679"/>
    </source>
</evidence>
<dbReference type="PANTHER" id="PTHR19297">
    <property type="entry name" value="GLYCOSYLTRANSFERASE 14 FAMILY MEMBER"/>
    <property type="match status" value="1"/>
</dbReference>
<evidence type="ECO:0000313" key="11">
    <source>
        <dbReference type="EMBL" id="TRY73679.1"/>
    </source>
</evidence>
<keyword evidence="6" id="KW-0735">Signal-anchor</keyword>
<dbReference type="OrthoDB" id="2019572at2759"/>
<organism evidence="11 12">
    <name type="scientific">Tigriopus californicus</name>
    <name type="common">Marine copepod</name>
    <dbReference type="NCBI Taxonomy" id="6832"/>
    <lineage>
        <taxon>Eukaryota</taxon>
        <taxon>Metazoa</taxon>
        <taxon>Ecdysozoa</taxon>
        <taxon>Arthropoda</taxon>
        <taxon>Crustacea</taxon>
        <taxon>Multicrustacea</taxon>
        <taxon>Hexanauplia</taxon>
        <taxon>Copepoda</taxon>
        <taxon>Harpacticoida</taxon>
        <taxon>Harpacticidae</taxon>
        <taxon>Tigriopus</taxon>
    </lineage>
</organism>
<accession>A0A553P7N2</accession>
<comment type="pathway">
    <text evidence="2">Protein modification; protein glycosylation.</text>
</comment>
<proteinExistence type="inferred from homology"/>
<evidence type="ECO:0000256" key="7">
    <source>
        <dbReference type="ARBA" id="ARBA00022989"/>
    </source>
</evidence>
<dbReference type="AlphaFoldDB" id="A0A553P7N2"/>
<evidence type="ECO:0000256" key="3">
    <source>
        <dbReference type="ARBA" id="ARBA00022676"/>
    </source>
</evidence>
<dbReference type="EMBL" id="VCGU01000007">
    <property type="protein sequence ID" value="TRY73679.1"/>
    <property type="molecule type" value="Genomic_DNA"/>
</dbReference>
<name>A0A553P7N2_TIGCA</name>
<dbReference type="InterPro" id="IPR003406">
    <property type="entry name" value="Glyco_trans_14"/>
</dbReference>
<comment type="caution">
    <text evidence="11">The sequence shown here is derived from an EMBL/GenBank/DDBJ whole genome shotgun (WGS) entry which is preliminary data.</text>
</comment>
<evidence type="ECO:0000256" key="5">
    <source>
        <dbReference type="ARBA" id="ARBA00022692"/>
    </source>
</evidence>
<evidence type="ECO:0000256" key="2">
    <source>
        <dbReference type="ARBA" id="ARBA00004922"/>
    </source>
</evidence>
<dbReference type="GO" id="GO:0016020">
    <property type="term" value="C:membrane"/>
    <property type="evidence" value="ECO:0007669"/>
    <property type="project" value="UniProtKB-SubCell"/>
</dbReference>
<keyword evidence="7" id="KW-1133">Transmembrane helix</keyword>
<reference evidence="11 12" key="1">
    <citation type="journal article" date="2018" name="Nat. Ecol. Evol.">
        <title>Genomic signatures of mitonuclear coevolution across populations of Tigriopus californicus.</title>
        <authorList>
            <person name="Barreto F.S."/>
            <person name="Watson E.T."/>
            <person name="Lima T.G."/>
            <person name="Willett C.S."/>
            <person name="Edmands S."/>
            <person name="Li W."/>
            <person name="Burton R.S."/>
        </authorList>
    </citation>
    <scope>NUCLEOTIDE SEQUENCE [LARGE SCALE GENOMIC DNA]</scope>
    <source>
        <strain evidence="11 12">San Diego</strain>
    </source>
</reference>
<keyword evidence="5" id="KW-0812">Transmembrane</keyword>
<dbReference type="GO" id="GO:0008375">
    <property type="term" value="F:acetylglucosaminyltransferase activity"/>
    <property type="evidence" value="ECO:0007669"/>
    <property type="project" value="TreeGrafter"/>
</dbReference>
<evidence type="ECO:0000256" key="9">
    <source>
        <dbReference type="ARBA" id="ARBA00023180"/>
    </source>
</evidence>
<comment type="similarity">
    <text evidence="10">Belongs to the glycosyltransferase 14 family.</text>
</comment>
<keyword evidence="3" id="KW-0328">Glycosyltransferase</keyword>
<evidence type="ECO:0000256" key="8">
    <source>
        <dbReference type="ARBA" id="ARBA00023136"/>
    </source>
</evidence>
<comment type="subcellular location">
    <subcellularLocation>
        <location evidence="1">Membrane</location>
        <topology evidence="1">Single-pass type II membrane protein</topology>
    </subcellularLocation>
</comment>
<keyword evidence="12" id="KW-1185">Reference proteome</keyword>
<keyword evidence="9" id="KW-0325">Glycoprotein</keyword>
<evidence type="ECO:0000256" key="6">
    <source>
        <dbReference type="ARBA" id="ARBA00022968"/>
    </source>
</evidence>
<dbReference type="OMA" id="WYKGSIY"/>
<protein>
    <submittedName>
        <fullName evidence="11">Uncharacterized protein</fullName>
    </submittedName>
</protein>
<gene>
    <name evidence="11" type="ORF">TCAL_10160</name>
</gene>
<dbReference type="Proteomes" id="UP000318571">
    <property type="component" value="Chromosome 3"/>
</dbReference>
<keyword evidence="4" id="KW-0808">Transferase</keyword>
<evidence type="ECO:0000256" key="1">
    <source>
        <dbReference type="ARBA" id="ARBA00004606"/>
    </source>
</evidence>
<dbReference type="PANTHER" id="PTHR19297:SF185">
    <property type="entry name" value="BETA-1,3-GALACTOSYL-O-GLYCOSYL-GLYCOPROTEIN BETA-1,6-N-ACETYLGLUCOSAMINYLTRANSFERASE 3"/>
    <property type="match status" value="1"/>
</dbReference>
<keyword evidence="8" id="KW-0472">Membrane</keyword>
<evidence type="ECO:0000313" key="12">
    <source>
        <dbReference type="Proteomes" id="UP000318571"/>
    </source>
</evidence>
<evidence type="ECO:0000256" key="10">
    <source>
        <dbReference type="ARBA" id="ARBA00038150"/>
    </source>
</evidence>
<dbReference type="STRING" id="6832.A0A553P7N2"/>
<dbReference type="Pfam" id="PF02485">
    <property type="entry name" value="Branch"/>
    <property type="match status" value="1"/>
</dbReference>
<sequence length="445" mass="51815">MCSPNKVVSLSRRRKFLLLIILCGFLIYLVPIPNLRHDDDALDSSLPEPTLMDFIRRINCSDPKSYKDPLLQRDMKQFLSEDAILERTKNCDEYFRLMPTNAFHNVSVEEWKLRFGVAHSLHTQIGIFEMYLALHYRPVDSHCIHLDLKASDKVKSAVRSLVRCYKLKFPGSMFMIAKLEIPVYWGWDSVLEADLVCLRLLLEHDTRWQYFMNPAGTELPLVSYRAFRRKLVENNLNNVIQFESDAPKHRQGHPYKMVRTGTGEFDFESYNIRQCEKEPSPIEAHVYKASKNVILNRTFAHFLIHHPVAIEYYNWIIDTFVPDEHFYSVLATLEIKQLDSNLYDVQQVMTDHKMKDFAKVCFRKSLWIYDENGIGCAGEVVRWICHLAVEDLPKVQSSGCMYANKFDVAVDISAVMCQVKQVMYLTQVEARQSVDEYSEMAKNGP</sequence>